<evidence type="ECO:0000313" key="6">
    <source>
        <dbReference type="EMBL" id="CCE66206.1"/>
    </source>
</evidence>
<keyword evidence="4" id="KW-0653">Protein transport</keyword>
<keyword evidence="4" id="KW-0509">mRNA transport</keyword>
<dbReference type="OMA" id="RPHAVHM"/>
<gene>
    <name evidence="6" type="primary">TPHA0P00480</name>
    <name evidence="6" type="ordered locus">TPHA_0P00480</name>
</gene>
<feature type="region of interest" description="Disordered" evidence="5">
    <location>
        <begin position="1"/>
        <end position="21"/>
    </location>
</feature>
<dbReference type="eggNOG" id="KOG2168">
    <property type="taxonomic scope" value="Eukaryota"/>
</dbReference>
<dbReference type="GO" id="GO:0005643">
    <property type="term" value="C:nuclear pore"/>
    <property type="evidence" value="ECO:0007669"/>
    <property type="project" value="UniProtKB-SubCell"/>
</dbReference>
<keyword evidence="3 4" id="KW-0539">Nucleus</keyword>
<keyword evidence="7" id="KW-1185">Reference proteome</keyword>
<organism evidence="6 7">
    <name type="scientific">Tetrapisispora phaffii (strain ATCC 24235 / CBS 4417 / NBRC 1672 / NRRL Y-8282 / UCD 70-5)</name>
    <name type="common">Yeast</name>
    <name type="synonym">Fabospora phaffii</name>
    <dbReference type="NCBI Taxonomy" id="1071381"/>
    <lineage>
        <taxon>Eukaryota</taxon>
        <taxon>Fungi</taxon>
        <taxon>Dikarya</taxon>
        <taxon>Ascomycota</taxon>
        <taxon>Saccharomycotina</taxon>
        <taxon>Saccharomycetes</taxon>
        <taxon>Saccharomycetales</taxon>
        <taxon>Saccharomycetaceae</taxon>
        <taxon>Tetrapisispora</taxon>
    </lineage>
</organism>
<name>G8C228_TETPH</name>
<keyword evidence="4" id="KW-0811">Translocation</keyword>
<protein>
    <recommendedName>
        <fullName evidence="4">Nuclear pore protein</fullName>
    </recommendedName>
</protein>
<dbReference type="OrthoDB" id="1918363at2759"/>
<evidence type="ECO:0000256" key="2">
    <source>
        <dbReference type="ARBA" id="ARBA00010186"/>
    </source>
</evidence>
<dbReference type="GO" id="GO:0006606">
    <property type="term" value="P:protein import into nucleus"/>
    <property type="evidence" value="ECO:0007669"/>
    <property type="project" value="TreeGrafter"/>
</dbReference>
<dbReference type="Pfam" id="PF04097">
    <property type="entry name" value="Nic96"/>
    <property type="match status" value="1"/>
</dbReference>
<sequence length="856" mass="98993">MSVNEVPVDQRLENDHVQNNNGTSKLFDELVASSKNLPSSSSDLGLIQLSYDELILRAKKLRNEAHNGSATKNYTKAHYLLAGSGISMEEFDSLYDTLRTDMSQETQNKNLKIHPISDVSSVASKELNKAQEQSEFRQNNILYSIEKLLSTTEKEFDYSINQVLNLDWDQRKEEVELNFKKMLKSKNIYNSNRKVNNEVNHFSSPNSQSNFDVNENQLTRMKFERYASIIYVFNNNRQNKQPFSLIDEYNNFLPSLDNENDKNMLKCCKILKSKLNNNNVVEDSKIYLENEFKQYLNTISIQFSRPEFNFSSNPILQANIERAIVFLNMKLKNKKGNWTINNLTVIDNVPVWALVFYLMRAGLLEEALEVLNKSKPHLKKIEQPFLAYFKAYTFSKDRKLPLEFVAKLNSEFNQHIKNSFDGDLFRLAVYKIIGKCDLSRKSIPSVLLTVEDWVWFHFILITDPTESSYSVYESFSLEEFQNITMSHGPNKLGNNYLEVLILCGLYSEAVQYLSEFDEINSVHLYISLIDKKLIDHQNKSGVNGINFASIINSYIRSFKFSDPRIAAEYITLITLCNDNEQLELCKEAFLHLVLDTKEFTILLGKVNRDGVKLPGVLSQRLELLKLDNPEKFINEVIQRAIVQADEEERVSDSLLLCQLSKQYDMVIKIINEQLSELLSESELDSNLVQIVDNIETNAILFAENLVLQYSKDAEIIAKIDNKSFNTTKLLIKISKARALFTKENWRECLSEIEALNIIPLRNELEASKGAHSLPTLDKYLIKNIPNILLMVMTCAKRIYENTNRIIKQHTQATNDIEELKKITRNCMIYAGTIQYKMPRDTYRALTVLDLNREYIY</sequence>
<dbReference type="HOGENOM" id="CLU_011846_0_0_1"/>
<comment type="similarity">
    <text evidence="2 4">Belongs to the nucleoporin interacting component (NIC) family.</text>
</comment>
<accession>G8C228</accession>
<evidence type="ECO:0000256" key="4">
    <source>
        <dbReference type="RuleBase" id="RU364035"/>
    </source>
</evidence>
<dbReference type="GO" id="GO:0017056">
    <property type="term" value="F:structural constituent of nuclear pore"/>
    <property type="evidence" value="ECO:0007669"/>
    <property type="project" value="InterPro"/>
</dbReference>
<evidence type="ECO:0000313" key="7">
    <source>
        <dbReference type="Proteomes" id="UP000005666"/>
    </source>
</evidence>
<dbReference type="Proteomes" id="UP000005666">
    <property type="component" value="Chromosome 16"/>
</dbReference>
<dbReference type="InterPro" id="IPR007231">
    <property type="entry name" value="Nucleoporin_int_Nup93/Nic96"/>
</dbReference>
<evidence type="ECO:0000256" key="5">
    <source>
        <dbReference type="SAM" id="MobiDB-lite"/>
    </source>
</evidence>
<dbReference type="RefSeq" id="XP_003688640.1">
    <property type="nucleotide sequence ID" value="XM_003688592.1"/>
</dbReference>
<dbReference type="PANTHER" id="PTHR11225:SF4">
    <property type="entry name" value="NUCLEAR PORE COMPLEX PROTEIN NUP93"/>
    <property type="match status" value="1"/>
</dbReference>
<keyword evidence="4" id="KW-0906">Nuclear pore complex</keyword>
<reference evidence="6 7" key="1">
    <citation type="journal article" date="2011" name="Proc. Natl. Acad. Sci. U.S.A.">
        <title>Evolutionary erosion of yeast sex chromosomes by mating-type switching accidents.</title>
        <authorList>
            <person name="Gordon J.L."/>
            <person name="Armisen D."/>
            <person name="Proux-Wera E."/>
            <person name="Oheigeartaigh S.S."/>
            <person name="Byrne K.P."/>
            <person name="Wolfe K.H."/>
        </authorList>
    </citation>
    <scope>NUCLEOTIDE SEQUENCE [LARGE SCALE GENOMIC DNA]</scope>
    <source>
        <strain evidence="7">ATCC 24235 / CBS 4417 / NBRC 1672 / NRRL Y-8282 / UCD 70-5</strain>
    </source>
</reference>
<dbReference type="AlphaFoldDB" id="G8C228"/>
<evidence type="ECO:0000256" key="3">
    <source>
        <dbReference type="ARBA" id="ARBA00023242"/>
    </source>
</evidence>
<dbReference type="GeneID" id="11530862"/>
<proteinExistence type="inferred from homology"/>
<evidence type="ECO:0000256" key="1">
    <source>
        <dbReference type="ARBA" id="ARBA00004259"/>
    </source>
</evidence>
<comment type="subcellular location">
    <subcellularLocation>
        <location evidence="1">Nucleus envelope</location>
    </subcellularLocation>
    <subcellularLocation>
        <location evidence="4">Nucleus</location>
        <location evidence="4">Nuclear pore complex</location>
    </subcellularLocation>
</comment>
<keyword evidence="4" id="KW-0813">Transport</keyword>
<keyword evidence="4" id="KW-0472">Membrane</keyword>
<dbReference type="EMBL" id="HE612871">
    <property type="protein sequence ID" value="CCE66206.1"/>
    <property type="molecule type" value="Genomic_DNA"/>
</dbReference>
<dbReference type="KEGG" id="tpf:TPHA_0P00480"/>
<dbReference type="STRING" id="1071381.G8C228"/>
<dbReference type="PANTHER" id="PTHR11225">
    <property type="entry name" value="NUCLEAR PORE COMPLEX PROTEIN NUP93 NUCLEOPORIN NUP93 DEAD EYE PROTEIN"/>
    <property type="match status" value="1"/>
</dbReference>
<dbReference type="GO" id="GO:0016973">
    <property type="term" value="P:poly(A)+ mRNA export from nucleus"/>
    <property type="evidence" value="ECO:0007669"/>
    <property type="project" value="TreeGrafter"/>
</dbReference>